<dbReference type="GO" id="GO:0004806">
    <property type="term" value="F:triacylglycerol lipase activity"/>
    <property type="evidence" value="ECO:0007669"/>
    <property type="project" value="InterPro"/>
</dbReference>
<dbReference type="EMBL" id="CP006764">
    <property type="protein sequence ID" value="AIT61836.1"/>
    <property type="molecule type" value="Genomic_DNA"/>
</dbReference>
<evidence type="ECO:0000313" key="2">
    <source>
        <dbReference type="Proteomes" id="UP000029914"/>
    </source>
</evidence>
<dbReference type="PANTHER" id="PTHR34853">
    <property type="match status" value="1"/>
</dbReference>
<dbReference type="Gene3D" id="1.10.260.130">
    <property type="match status" value="1"/>
</dbReference>
<keyword evidence="2" id="KW-1185">Reference proteome</keyword>
<proteinExistence type="predicted"/>
<dbReference type="PANTHER" id="PTHR34853:SF1">
    <property type="entry name" value="LIPASE 5"/>
    <property type="match status" value="1"/>
</dbReference>
<sequence length="455" mass="46368">MLAALLGSTGVAAAQEPDAMSSLPAPAYPAATPAQLSSGADWASSNALITGSGPLFDPADPFYIPPADLPSTPGTLLRTQPAPHLLNIAGPTLPGYAEKILYTSTTTHGETVAVSGYVIEPATRWAGEGPTPTIVVAPGTRGAADSCAPSRTAGLVGAADPAGLTANVNYESPFQYAASYYGMRVVVTDYIGLGTPGVHTYVDNTEQAHAVLDAARAGLAAAEVPADSPVGFFGYSQGGGAVAAAAEHAAAYAPELNIKGTYAGAPPANLEAVLQAVDGSGIVGVFGYAIAGYSDRYPELKQVLDEKLNDRGKAFVAENANSCIVDSALQWALTDTRQFTVTGQSMSEVASEDPVISGIFARESLGKTAPTGPIMLGSSPVDDIIPNHQVRALGNVYCSAGSAVYFNGSPLGSLTSSVPLGADHAAGLFTDTPRSLNFLIDRFNNQPAPSSCGSF</sequence>
<dbReference type="AlphaFoldDB" id="A0A097II94"/>
<dbReference type="Pfam" id="PF03583">
    <property type="entry name" value="LIP"/>
    <property type="match status" value="1"/>
</dbReference>
<accession>A0A097II94</accession>
<name>A0A097II94_9CORY</name>
<dbReference type="HOGENOM" id="CLU_029538_6_0_11"/>
<dbReference type="Gene3D" id="3.40.50.1820">
    <property type="entry name" value="alpha/beta hydrolase"/>
    <property type="match status" value="1"/>
</dbReference>
<evidence type="ECO:0000313" key="1">
    <source>
        <dbReference type="EMBL" id="AIT61836.1"/>
    </source>
</evidence>
<reference evidence="1 2" key="1">
    <citation type="submission" date="2013-09" db="EMBL/GenBank/DDBJ databases">
        <title>Complete genome sequence of Corynebacterium doosanense CAU 212(T) (=DSM 45436(T)), isolated from activated sludge.</title>
        <authorList>
            <person name="Schaffert L."/>
            <person name="Albersmeier A."/>
            <person name="Kalinowski J."/>
            <person name="Ruckert C."/>
        </authorList>
    </citation>
    <scope>NUCLEOTIDE SEQUENCE [LARGE SCALE GENOMIC DNA]</scope>
    <source>
        <strain evidence="1 2">CAU 212</strain>
    </source>
</reference>
<dbReference type="InterPro" id="IPR029058">
    <property type="entry name" value="AB_hydrolase_fold"/>
</dbReference>
<dbReference type="Proteomes" id="UP000029914">
    <property type="component" value="Chromosome"/>
</dbReference>
<dbReference type="eggNOG" id="COG2267">
    <property type="taxonomic scope" value="Bacteria"/>
</dbReference>
<dbReference type="InterPro" id="IPR005152">
    <property type="entry name" value="Lipase_secreted"/>
</dbReference>
<dbReference type="GO" id="GO:0016042">
    <property type="term" value="P:lipid catabolic process"/>
    <property type="evidence" value="ECO:0007669"/>
    <property type="project" value="InterPro"/>
</dbReference>
<gene>
    <name evidence="1" type="ORF">CDOO_11620</name>
</gene>
<dbReference type="KEGG" id="cdo:CDOO_11620"/>
<dbReference type="PIRSF" id="PIRSF029171">
    <property type="entry name" value="Esterase_LipA"/>
    <property type="match status" value="1"/>
</dbReference>
<dbReference type="STRING" id="558173.CDOO_11620"/>
<organism evidence="1 2">
    <name type="scientific">Corynebacterium doosanense CAU 212 = DSM 45436</name>
    <dbReference type="NCBI Taxonomy" id="558173"/>
    <lineage>
        <taxon>Bacteria</taxon>
        <taxon>Bacillati</taxon>
        <taxon>Actinomycetota</taxon>
        <taxon>Actinomycetes</taxon>
        <taxon>Mycobacteriales</taxon>
        <taxon>Corynebacteriaceae</taxon>
        <taxon>Corynebacterium</taxon>
    </lineage>
</organism>
<dbReference type="SUPFAM" id="SSF53474">
    <property type="entry name" value="alpha/beta-Hydrolases"/>
    <property type="match status" value="1"/>
</dbReference>
<protein>
    <submittedName>
        <fullName evidence="1">Lipase</fullName>
    </submittedName>
</protein>